<dbReference type="RefSeq" id="WP_021641848.1">
    <property type="nucleotide sequence ID" value="NZ_KE992881.1"/>
</dbReference>
<protein>
    <recommendedName>
        <fullName evidence="2">DUF1468 domain-containing protein</fullName>
    </recommendedName>
</protein>
<dbReference type="InterPro" id="IPR009936">
    <property type="entry name" value="DUF1468"/>
</dbReference>
<feature type="transmembrane region" description="Helical" evidence="1">
    <location>
        <begin position="43"/>
        <end position="61"/>
    </location>
</feature>
<dbReference type="Pfam" id="PF07331">
    <property type="entry name" value="TctB"/>
    <property type="match status" value="1"/>
</dbReference>
<gene>
    <name evidence="3" type="ORF">CLOSYM_04578</name>
</gene>
<comment type="caution">
    <text evidence="3">The sequence shown here is derived from an EMBL/GenBank/DDBJ whole genome shotgun (WGS) entry which is preliminary data.</text>
</comment>
<proteinExistence type="predicted"/>
<evidence type="ECO:0000256" key="1">
    <source>
        <dbReference type="SAM" id="Phobius"/>
    </source>
</evidence>
<evidence type="ECO:0000313" key="3">
    <source>
        <dbReference type="EMBL" id="ERI73872.1"/>
    </source>
</evidence>
<dbReference type="EMBL" id="AWSU01000363">
    <property type="protein sequence ID" value="ERI73872.1"/>
    <property type="molecule type" value="Genomic_DNA"/>
</dbReference>
<feature type="transmembrane region" description="Helical" evidence="1">
    <location>
        <begin position="12"/>
        <end position="31"/>
    </location>
</feature>
<reference evidence="3 4" key="1">
    <citation type="submission" date="2013-07" db="EMBL/GenBank/DDBJ databases">
        <authorList>
            <person name="Weinstock G."/>
            <person name="Sodergren E."/>
            <person name="Wylie T."/>
            <person name="Fulton L."/>
            <person name="Fulton R."/>
            <person name="Fronick C."/>
            <person name="O'Laughlin M."/>
            <person name="Godfrey J."/>
            <person name="Miner T."/>
            <person name="Herter B."/>
            <person name="Appelbaum E."/>
            <person name="Cordes M."/>
            <person name="Lek S."/>
            <person name="Wollam A."/>
            <person name="Pepin K.H."/>
            <person name="Palsikar V.B."/>
            <person name="Mitreva M."/>
            <person name="Wilson R.K."/>
        </authorList>
    </citation>
    <scope>NUCLEOTIDE SEQUENCE [LARGE SCALE GENOMIC DNA]</scope>
    <source>
        <strain evidence="3 4">ATCC 14940</strain>
    </source>
</reference>
<name>A0ABC9TRR0_CLOSY</name>
<dbReference type="Proteomes" id="UP000016491">
    <property type="component" value="Unassembled WGS sequence"/>
</dbReference>
<evidence type="ECO:0000259" key="2">
    <source>
        <dbReference type="Pfam" id="PF07331"/>
    </source>
</evidence>
<dbReference type="AlphaFoldDB" id="A0ABC9TRR0"/>
<sequence length="162" mass="17999">MDGKGGLRMGSLIKKLALPAIVLLWSAAYFIEVAGYSKKNQYLIKPVFIVMVILFVVNTFTDIREWRREQESGKGASQISQEEKQVLLKSLLVVVSMAVYVILMPHIGFIITTAVLLAVLLLIMQVREFLPLILLPLIVTGILYAVFKTGLHIPLPAGFLGF</sequence>
<evidence type="ECO:0000313" key="4">
    <source>
        <dbReference type="Proteomes" id="UP000016491"/>
    </source>
</evidence>
<feature type="transmembrane region" description="Helical" evidence="1">
    <location>
        <begin position="91"/>
        <end position="123"/>
    </location>
</feature>
<feature type="transmembrane region" description="Helical" evidence="1">
    <location>
        <begin position="129"/>
        <end position="147"/>
    </location>
</feature>
<keyword evidence="1" id="KW-1133">Transmembrane helix</keyword>
<keyword evidence="1" id="KW-0472">Membrane</keyword>
<accession>A0ABC9TRR0</accession>
<organism evidence="3 4">
    <name type="scientific">[Clostridium] symbiosum ATCC 14940</name>
    <dbReference type="NCBI Taxonomy" id="411472"/>
    <lineage>
        <taxon>Bacteria</taxon>
        <taxon>Bacillati</taxon>
        <taxon>Bacillota</taxon>
        <taxon>Clostridia</taxon>
        <taxon>Lachnospirales</taxon>
        <taxon>Lachnospiraceae</taxon>
        <taxon>Otoolea</taxon>
    </lineage>
</organism>
<feature type="domain" description="DUF1468" evidence="2">
    <location>
        <begin position="20"/>
        <end position="156"/>
    </location>
</feature>
<keyword evidence="1" id="KW-0812">Transmembrane</keyword>